<proteinExistence type="predicted"/>
<keyword evidence="2" id="KW-0597">Phosphoprotein</keyword>
<evidence type="ECO:0000313" key="4">
    <source>
        <dbReference type="EMBL" id="KAL1860346.1"/>
    </source>
</evidence>
<evidence type="ECO:0000256" key="1">
    <source>
        <dbReference type="ARBA" id="ARBA00022450"/>
    </source>
</evidence>
<dbReference type="InterPro" id="IPR050091">
    <property type="entry name" value="PKS_NRPS_Biosynth_Enz"/>
</dbReference>
<dbReference type="Pfam" id="PF02801">
    <property type="entry name" value="Ketoacyl-synt_C"/>
    <property type="match status" value="1"/>
</dbReference>
<dbReference type="PANTHER" id="PTHR43775">
    <property type="entry name" value="FATTY ACID SYNTHASE"/>
    <property type="match status" value="1"/>
</dbReference>
<dbReference type="InterPro" id="IPR014031">
    <property type="entry name" value="Ketoacyl_synth_C"/>
</dbReference>
<dbReference type="PANTHER" id="PTHR43775:SF29">
    <property type="entry name" value="ASPERFURANONE POLYKETIDE SYNTHASE AFOG-RELATED"/>
    <property type="match status" value="1"/>
</dbReference>
<dbReference type="SUPFAM" id="SSF53901">
    <property type="entry name" value="Thiolase-like"/>
    <property type="match status" value="1"/>
</dbReference>
<keyword evidence="1" id="KW-0596">Phosphopantetheine</keyword>
<reference evidence="4 5" key="1">
    <citation type="journal article" date="2024" name="IMA Fungus">
        <title>IMA Genome - F19 : A genome assembly and annotation guide to empower mycologists, including annotated draft genome sequences of Ceratocystis pirilliformis, Diaporthe australafricana, Fusarium ophioides, Paecilomyces lecythidis, and Sporothrix stenoceras.</title>
        <authorList>
            <person name="Aylward J."/>
            <person name="Wilson A.M."/>
            <person name="Visagie C.M."/>
            <person name="Spraker J."/>
            <person name="Barnes I."/>
            <person name="Buitendag C."/>
            <person name="Ceriani C."/>
            <person name="Del Mar Angel L."/>
            <person name="du Plessis D."/>
            <person name="Fuchs T."/>
            <person name="Gasser K."/>
            <person name="Kramer D."/>
            <person name="Li W."/>
            <person name="Munsamy K."/>
            <person name="Piso A."/>
            <person name="Price J.L."/>
            <person name="Sonnekus B."/>
            <person name="Thomas C."/>
            <person name="van der Nest A."/>
            <person name="van Dijk A."/>
            <person name="van Heerden A."/>
            <person name="van Vuuren N."/>
            <person name="Yilmaz N."/>
            <person name="Duong T.A."/>
            <person name="van der Merwe N.A."/>
            <person name="Wingfield M.J."/>
            <person name="Wingfield B.D."/>
        </authorList>
    </citation>
    <scope>NUCLEOTIDE SEQUENCE [LARGE SCALE GENOMIC DNA]</scope>
    <source>
        <strain evidence="4 5">CMW 18300</strain>
    </source>
</reference>
<sequence>MAHTRYFEAHGTGTPIGDPIEAIAVGKAFEDFRSTSDPLYMGAVKSNVGHLEGASALAGVIKAVLVLEKGIIPPNANFEHLNPKIDDQKLSLKGYDVLSSTHSDTAALMRTLF</sequence>
<dbReference type="EMBL" id="JAWRVE010000093">
    <property type="protein sequence ID" value="KAL1860346.1"/>
    <property type="molecule type" value="Genomic_DNA"/>
</dbReference>
<evidence type="ECO:0000256" key="2">
    <source>
        <dbReference type="ARBA" id="ARBA00022553"/>
    </source>
</evidence>
<protein>
    <submittedName>
        <fullName evidence="4">Highly reducing polyketide synthase 40</fullName>
    </submittedName>
</protein>
<name>A0ABR3WET3_9PEZI</name>
<dbReference type="InterPro" id="IPR016039">
    <property type="entry name" value="Thiolase-like"/>
</dbReference>
<dbReference type="Gene3D" id="3.40.47.10">
    <property type="match status" value="1"/>
</dbReference>
<dbReference type="InterPro" id="IPR020841">
    <property type="entry name" value="PKS_Beta-ketoAc_synthase_dom"/>
</dbReference>
<comment type="caution">
    <text evidence="4">The sequence shown here is derived from an EMBL/GenBank/DDBJ whole genome shotgun (WGS) entry which is preliminary data.</text>
</comment>
<gene>
    <name evidence="4" type="primary">FPY1</name>
    <name evidence="4" type="ORF">Daus18300_009259</name>
</gene>
<evidence type="ECO:0000259" key="3">
    <source>
        <dbReference type="PROSITE" id="PS52004"/>
    </source>
</evidence>
<keyword evidence="5" id="KW-1185">Reference proteome</keyword>
<evidence type="ECO:0000313" key="5">
    <source>
        <dbReference type="Proteomes" id="UP001583177"/>
    </source>
</evidence>
<dbReference type="PROSITE" id="PS52004">
    <property type="entry name" value="KS3_2"/>
    <property type="match status" value="1"/>
</dbReference>
<organism evidence="4 5">
    <name type="scientific">Diaporthe australafricana</name>
    <dbReference type="NCBI Taxonomy" id="127596"/>
    <lineage>
        <taxon>Eukaryota</taxon>
        <taxon>Fungi</taxon>
        <taxon>Dikarya</taxon>
        <taxon>Ascomycota</taxon>
        <taxon>Pezizomycotina</taxon>
        <taxon>Sordariomycetes</taxon>
        <taxon>Sordariomycetidae</taxon>
        <taxon>Diaporthales</taxon>
        <taxon>Diaporthaceae</taxon>
        <taxon>Diaporthe</taxon>
    </lineage>
</organism>
<dbReference type="Proteomes" id="UP001583177">
    <property type="component" value="Unassembled WGS sequence"/>
</dbReference>
<feature type="domain" description="Ketosynthase family 3 (KS3)" evidence="3">
    <location>
        <begin position="1"/>
        <end position="111"/>
    </location>
</feature>
<accession>A0ABR3WET3</accession>